<organism evidence="1 2">
    <name type="scientific">Phascolomyces articulosus</name>
    <dbReference type="NCBI Taxonomy" id="60185"/>
    <lineage>
        <taxon>Eukaryota</taxon>
        <taxon>Fungi</taxon>
        <taxon>Fungi incertae sedis</taxon>
        <taxon>Mucoromycota</taxon>
        <taxon>Mucoromycotina</taxon>
        <taxon>Mucoromycetes</taxon>
        <taxon>Mucorales</taxon>
        <taxon>Lichtheimiaceae</taxon>
        <taxon>Phascolomyces</taxon>
    </lineage>
</organism>
<keyword evidence="2" id="KW-1185">Reference proteome</keyword>
<name>A0AAD5JT11_9FUNG</name>
<dbReference type="Proteomes" id="UP001209540">
    <property type="component" value="Unassembled WGS sequence"/>
</dbReference>
<accession>A0AAD5JT11</accession>
<comment type="caution">
    <text evidence="1">The sequence shown here is derived from an EMBL/GenBank/DDBJ whole genome shotgun (WGS) entry which is preliminary data.</text>
</comment>
<evidence type="ECO:0000313" key="2">
    <source>
        <dbReference type="Proteomes" id="UP001209540"/>
    </source>
</evidence>
<evidence type="ECO:0000313" key="1">
    <source>
        <dbReference type="EMBL" id="KAI9252974.1"/>
    </source>
</evidence>
<reference evidence="1" key="1">
    <citation type="journal article" date="2022" name="IScience">
        <title>Evolution of zygomycete secretomes and the origins of terrestrial fungal ecologies.</title>
        <authorList>
            <person name="Chang Y."/>
            <person name="Wang Y."/>
            <person name="Mondo S."/>
            <person name="Ahrendt S."/>
            <person name="Andreopoulos W."/>
            <person name="Barry K."/>
            <person name="Beard J."/>
            <person name="Benny G.L."/>
            <person name="Blankenship S."/>
            <person name="Bonito G."/>
            <person name="Cuomo C."/>
            <person name="Desiro A."/>
            <person name="Gervers K.A."/>
            <person name="Hundley H."/>
            <person name="Kuo A."/>
            <person name="LaButti K."/>
            <person name="Lang B.F."/>
            <person name="Lipzen A."/>
            <person name="O'Donnell K."/>
            <person name="Pangilinan J."/>
            <person name="Reynolds N."/>
            <person name="Sandor L."/>
            <person name="Smith M.E."/>
            <person name="Tsang A."/>
            <person name="Grigoriev I.V."/>
            <person name="Stajich J.E."/>
            <person name="Spatafora J.W."/>
        </authorList>
    </citation>
    <scope>NUCLEOTIDE SEQUENCE</scope>
    <source>
        <strain evidence="1">RSA 2281</strain>
    </source>
</reference>
<proteinExistence type="predicted"/>
<sequence length="191" mass="21883">MLLLLLVCFELHVFKLNPAKAFSDIHLLYIASALNQVFLFVPIDIQKSVIIKDVVWKTSYLASNNADNISDSEIVYEEEETNDELLGRNNWIDLPKSTVPILLELAQNQNEIDVIIANLLHPHDCLLYTTLVLHNIKSRQKSTSWEKKTAVYEDQKIELASPKPDFVAINNIVPSHTYSRRDQVTVEQQLN</sequence>
<dbReference type="AlphaFoldDB" id="A0AAD5JT11"/>
<gene>
    <name evidence="1" type="ORF">BDA99DRAFT_540965</name>
</gene>
<protein>
    <submittedName>
        <fullName evidence="1">Uncharacterized protein</fullName>
    </submittedName>
</protein>
<reference evidence="1" key="2">
    <citation type="submission" date="2023-02" db="EMBL/GenBank/DDBJ databases">
        <authorList>
            <consortium name="DOE Joint Genome Institute"/>
            <person name="Mondo S.J."/>
            <person name="Chang Y."/>
            <person name="Wang Y."/>
            <person name="Ahrendt S."/>
            <person name="Andreopoulos W."/>
            <person name="Barry K."/>
            <person name="Beard J."/>
            <person name="Benny G.L."/>
            <person name="Blankenship S."/>
            <person name="Bonito G."/>
            <person name="Cuomo C."/>
            <person name="Desiro A."/>
            <person name="Gervers K.A."/>
            <person name="Hundley H."/>
            <person name="Kuo A."/>
            <person name="LaButti K."/>
            <person name="Lang B.F."/>
            <person name="Lipzen A."/>
            <person name="O'Donnell K."/>
            <person name="Pangilinan J."/>
            <person name="Reynolds N."/>
            <person name="Sandor L."/>
            <person name="Smith M.W."/>
            <person name="Tsang A."/>
            <person name="Grigoriev I.V."/>
            <person name="Stajich J.E."/>
            <person name="Spatafora J.W."/>
        </authorList>
    </citation>
    <scope>NUCLEOTIDE SEQUENCE</scope>
    <source>
        <strain evidence="1">RSA 2281</strain>
    </source>
</reference>
<dbReference type="EMBL" id="JAIXMP010000027">
    <property type="protein sequence ID" value="KAI9252974.1"/>
    <property type="molecule type" value="Genomic_DNA"/>
</dbReference>